<dbReference type="Proteomes" id="UP000471633">
    <property type="component" value="Unassembled WGS sequence"/>
</dbReference>
<dbReference type="RefSeq" id="XP_012792510.1">
    <property type="nucleotide sequence ID" value="XM_012937056.3"/>
</dbReference>
<sequence>MQQHLIFSFYTIFFLYKFILAIELTKDLDYLLKAHNQIRQDARDCNITGQPQAKRLPNLIWDNELASKAAALSKTCNFRFSNVTTKKFKDVGQNIAAYASVEIAMNEWINEHNHYNFDNNTCTTSCGNYVQIVWHGTTHIGCGVTYCPKTRRFPYGVFVVCNYAPGAKFDRSPYDVVSYAKCPTGQWKWKQFNLNGENCYCYL</sequence>
<dbReference type="Gene3D" id="3.40.33.10">
    <property type="entry name" value="CAP"/>
    <property type="match status" value="1"/>
</dbReference>
<keyword evidence="1" id="KW-1133">Transmembrane helix</keyword>
<dbReference type="EMBL" id="AMPZ03000006">
    <property type="protein sequence ID" value="KAH9581226.1"/>
    <property type="molecule type" value="Genomic_DNA"/>
</dbReference>
<reference evidence="3" key="2">
    <citation type="journal article" date="2019" name="Gigascience">
        <title>High-quality Schistosoma haematobium genome achieved by single-molecule and long-range sequencing.</title>
        <authorList>
            <person name="Stroehlein A.J."/>
            <person name="Korhonen P.K."/>
            <person name="Chong T.M."/>
            <person name="Lim Y.L."/>
            <person name="Chan K.G."/>
            <person name="Webster B."/>
            <person name="Rollinson D."/>
            <person name="Brindley P.J."/>
            <person name="Gasser R.B."/>
            <person name="Young N.D."/>
        </authorList>
    </citation>
    <scope>NUCLEOTIDE SEQUENCE</scope>
</reference>
<evidence type="ECO:0000313" key="4">
    <source>
        <dbReference type="EMBL" id="KGB32735.1"/>
    </source>
</evidence>
<dbReference type="CTD" id="24588669"/>
<keyword evidence="1" id="KW-0812">Transmembrane</keyword>
<dbReference type="Pfam" id="PF00188">
    <property type="entry name" value="CAP"/>
    <property type="match status" value="1"/>
</dbReference>
<dbReference type="CDD" id="cd05380">
    <property type="entry name" value="CAP_euk"/>
    <property type="match status" value="1"/>
</dbReference>
<gene>
    <name evidence="3" type="primary">GLIPR1L1_5</name>
    <name evidence="3" type="ORF">MS3_00008427</name>
    <name evidence="4" type="ORF">MS3_00880</name>
</gene>
<dbReference type="SUPFAM" id="SSF55797">
    <property type="entry name" value="PR-1-like"/>
    <property type="match status" value="1"/>
</dbReference>
<dbReference type="AlphaFoldDB" id="A0A094ZEG9"/>
<evidence type="ECO:0000313" key="3">
    <source>
        <dbReference type="EMBL" id="KAH9581226.1"/>
    </source>
</evidence>
<dbReference type="InterPro" id="IPR001283">
    <property type="entry name" value="CRISP-related"/>
</dbReference>
<dbReference type="KEGG" id="shx:MS3_00008427"/>
<dbReference type="PRINTS" id="PR00837">
    <property type="entry name" value="V5TPXLIKE"/>
</dbReference>
<dbReference type="SMART" id="SM00198">
    <property type="entry name" value="SCP"/>
    <property type="match status" value="1"/>
</dbReference>
<proteinExistence type="predicted"/>
<reference evidence="3" key="3">
    <citation type="submission" date="2021-06" db="EMBL/GenBank/DDBJ databases">
        <title>Chromosome-level genome assembly for S. haematobium.</title>
        <authorList>
            <person name="Stroehlein A.J."/>
        </authorList>
    </citation>
    <scope>NUCLEOTIDE SEQUENCE</scope>
</reference>
<accession>A0A094ZEG9</accession>
<keyword evidence="1" id="KW-0472">Membrane</keyword>
<evidence type="ECO:0000256" key="1">
    <source>
        <dbReference type="SAM" id="Phobius"/>
    </source>
</evidence>
<dbReference type="EMBL" id="KL250515">
    <property type="protein sequence ID" value="KGB32735.1"/>
    <property type="molecule type" value="Genomic_DNA"/>
</dbReference>
<reference evidence="3" key="4">
    <citation type="journal article" date="2022" name="PLoS Pathog.">
        <title>Chromosome-level genome of Schistosoma haematobium underpins genome-wide explorations of molecular variation.</title>
        <authorList>
            <person name="Stroehlein A.J."/>
            <person name="Korhonen P.K."/>
            <person name="Lee V.V."/>
            <person name="Ralph S.A."/>
            <person name="Mentink-Kane M."/>
            <person name="You H."/>
            <person name="McManus D.P."/>
            <person name="Tchuente L.T."/>
            <person name="Stothard J.R."/>
            <person name="Kaur P."/>
            <person name="Dudchenko O."/>
            <person name="Aiden E.L."/>
            <person name="Yang B."/>
            <person name="Yang H."/>
            <person name="Emery A.M."/>
            <person name="Webster B.L."/>
            <person name="Brindley P.J."/>
            <person name="Rollinson D."/>
            <person name="Chang B.C.H."/>
            <person name="Gasser R.B."/>
            <person name="Young N.D."/>
        </authorList>
    </citation>
    <scope>NUCLEOTIDE SEQUENCE</scope>
</reference>
<name>A0A094ZEG9_SCHHA</name>
<feature type="transmembrane region" description="Helical" evidence="1">
    <location>
        <begin position="6"/>
        <end position="25"/>
    </location>
</feature>
<reference evidence="4" key="1">
    <citation type="journal article" date="2012" name="Nat. Genet.">
        <title>Whole-genome sequence of Schistosoma haematobium.</title>
        <authorList>
            <person name="Young N.D."/>
            <person name="Jex A.R."/>
            <person name="Li B."/>
            <person name="Liu S."/>
            <person name="Yang L."/>
            <person name="Xiong Z."/>
            <person name="Li Y."/>
            <person name="Cantacessi C."/>
            <person name="Hall R.S."/>
            <person name="Xu X."/>
            <person name="Chen F."/>
            <person name="Wu X."/>
            <person name="Zerlotini A."/>
            <person name="Oliveira G."/>
            <person name="Hofmann A."/>
            <person name="Zhang G."/>
            <person name="Fang X."/>
            <person name="Kang Y."/>
            <person name="Campbell B.E."/>
            <person name="Loukas A."/>
            <person name="Ranganathan S."/>
            <person name="Rollinson D."/>
            <person name="Rinaldi G."/>
            <person name="Brindley P.J."/>
            <person name="Yang H."/>
            <person name="Wang J."/>
            <person name="Wang J."/>
            <person name="Gasser R.B."/>
        </authorList>
    </citation>
    <scope>NUCLEOTIDE SEQUENCE [LARGE SCALE GENOMIC DNA]</scope>
</reference>
<feature type="domain" description="SCP" evidence="2">
    <location>
        <begin position="26"/>
        <end position="170"/>
    </location>
</feature>
<protein>
    <submittedName>
        <fullName evidence="3">GLIPR1-like protein 1</fullName>
    </submittedName>
    <submittedName>
        <fullName evidence="4">GLIPR1-like protein 2</fullName>
    </submittedName>
</protein>
<dbReference type="InterPro" id="IPR035940">
    <property type="entry name" value="CAP_sf"/>
</dbReference>
<evidence type="ECO:0000313" key="5">
    <source>
        <dbReference type="Proteomes" id="UP000471633"/>
    </source>
</evidence>
<organism evidence="4">
    <name type="scientific">Schistosoma haematobium</name>
    <name type="common">Blood fluke</name>
    <dbReference type="NCBI Taxonomy" id="6185"/>
    <lineage>
        <taxon>Eukaryota</taxon>
        <taxon>Metazoa</taxon>
        <taxon>Spiralia</taxon>
        <taxon>Lophotrochozoa</taxon>
        <taxon>Platyhelminthes</taxon>
        <taxon>Trematoda</taxon>
        <taxon>Digenea</taxon>
        <taxon>Strigeidida</taxon>
        <taxon>Schistosomatoidea</taxon>
        <taxon>Schistosomatidae</taxon>
        <taxon>Schistosoma</taxon>
    </lineage>
</organism>
<dbReference type="GeneID" id="24588669"/>
<dbReference type="InterPro" id="IPR014044">
    <property type="entry name" value="CAP_dom"/>
</dbReference>
<evidence type="ECO:0000259" key="2">
    <source>
        <dbReference type="SMART" id="SM00198"/>
    </source>
</evidence>
<keyword evidence="5" id="KW-1185">Reference proteome</keyword>
<dbReference type="PANTHER" id="PTHR10334">
    <property type="entry name" value="CYSTEINE-RICH SECRETORY PROTEIN-RELATED"/>
    <property type="match status" value="1"/>
</dbReference>